<feature type="transmembrane region" description="Helical" evidence="1">
    <location>
        <begin position="21"/>
        <end position="42"/>
    </location>
</feature>
<comment type="caution">
    <text evidence="2">The sequence shown here is derived from an EMBL/GenBank/DDBJ whole genome shotgun (WGS) entry which is preliminary data.</text>
</comment>
<name>A0A4U8Q1W8_9FIRM</name>
<accession>A0A4U8Q1W8</accession>
<keyword evidence="1" id="KW-0472">Membrane</keyword>
<dbReference type="AlphaFoldDB" id="A0A4U8Q1W8"/>
<dbReference type="GO" id="GO:0140359">
    <property type="term" value="F:ABC-type transporter activity"/>
    <property type="evidence" value="ECO:0007669"/>
    <property type="project" value="InterPro"/>
</dbReference>
<organism evidence="2 3">
    <name type="scientific">Robinsoniella peoriensis</name>
    <dbReference type="NCBI Taxonomy" id="180332"/>
    <lineage>
        <taxon>Bacteria</taxon>
        <taxon>Bacillati</taxon>
        <taxon>Bacillota</taxon>
        <taxon>Clostridia</taxon>
        <taxon>Lachnospirales</taxon>
        <taxon>Lachnospiraceae</taxon>
        <taxon>Robinsoniella</taxon>
    </lineage>
</organism>
<evidence type="ECO:0000313" key="3">
    <source>
        <dbReference type="Proteomes" id="UP000306509"/>
    </source>
</evidence>
<feature type="transmembrane region" description="Helical" evidence="1">
    <location>
        <begin position="152"/>
        <end position="173"/>
    </location>
</feature>
<keyword evidence="1" id="KW-1133">Transmembrane helix</keyword>
<sequence length="255" mass="27535">MSSFITFYRKELIEGHRTKKIYILMGIFMLFGMASPILARYMREIISLAMGSEAPILVTEPVWTDSWGQFYNNLAQIGGISILLLFMSAVSGEKISKTAALTLTKNLPPAHFIIAKYCAVVLIVVAAFLPALLLCWGYTYYLFGIAGRLWDVFISAALYLMFAIVLLAVTILASSIAKTAVSSAIFAFGGYLLLIASAYLPAIGGLMPGRLLLASAGAVSGIVTVQGVAGQILVAIVFVLVCIWSAVRLFKSQEI</sequence>
<feature type="transmembrane region" description="Helical" evidence="1">
    <location>
        <begin position="228"/>
        <end position="250"/>
    </location>
</feature>
<dbReference type="EMBL" id="QGQD01000086">
    <property type="protein sequence ID" value="TLC98719.1"/>
    <property type="molecule type" value="Genomic_DNA"/>
</dbReference>
<dbReference type="Proteomes" id="UP000306509">
    <property type="component" value="Unassembled WGS sequence"/>
</dbReference>
<dbReference type="PANTHER" id="PTHR43471">
    <property type="entry name" value="ABC TRANSPORTER PERMEASE"/>
    <property type="match status" value="1"/>
</dbReference>
<keyword evidence="1" id="KW-0812">Transmembrane</keyword>
<protein>
    <submittedName>
        <fullName evidence="2">ABC-type transport system involved in multi-copper enzyme maturation, permease component</fullName>
    </submittedName>
</protein>
<dbReference type="RefSeq" id="WP_138003705.1">
    <property type="nucleotide sequence ID" value="NZ_QGQD01000086.1"/>
</dbReference>
<gene>
    <name evidence="2" type="ORF">DSM106044_04470</name>
</gene>
<proteinExistence type="predicted"/>
<dbReference type="GO" id="GO:0005886">
    <property type="term" value="C:plasma membrane"/>
    <property type="evidence" value="ECO:0007669"/>
    <property type="project" value="UniProtKB-SubCell"/>
</dbReference>
<keyword evidence="3" id="KW-1185">Reference proteome</keyword>
<reference evidence="2 3" key="1">
    <citation type="journal article" date="2019" name="Anaerobe">
        <title>Detection of Robinsoniella peoriensis in multiple bone samples of a trauma patient.</title>
        <authorList>
            <person name="Schrottner P."/>
            <person name="Hartwich K."/>
            <person name="Bunk B."/>
            <person name="Schober I."/>
            <person name="Helbig S."/>
            <person name="Rudolph W.W."/>
            <person name="Gunzer F."/>
        </authorList>
    </citation>
    <scope>NUCLEOTIDE SEQUENCE [LARGE SCALE GENOMIC DNA]</scope>
    <source>
        <strain evidence="2 3">DSM 106044</strain>
    </source>
</reference>
<evidence type="ECO:0000256" key="1">
    <source>
        <dbReference type="SAM" id="Phobius"/>
    </source>
</evidence>
<feature type="transmembrane region" description="Helical" evidence="1">
    <location>
        <begin position="113"/>
        <end position="140"/>
    </location>
</feature>
<feature type="transmembrane region" description="Helical" evidence="1">
    <location>
        <begin position="74"/>
        <end position="92"/>
    </location>
</feature>
<dbReference type="STRING" id="180332.GCA_000797495_00445"/>
<feature type="transmembrane region" description="Helical" evidence="1">
    <location>
        <begin position="185"/>
        <end position="208"/>
    </location>
</feature>
<evidence type="ECO:0000313" key="2">
    <source>
        <dbReference type="EMBL" id="TLC98719.1"/>
    </source>
</evidence>